<reference evidence="2" key="2">
    <citation type="submission" date="2018-05" db="EMBL/GenBank/DDBJ databases">
        <title>OgluRS3 (Oryza glumaepatula Reference Sequence Version 3).</title>
        <authorList>
            <person name="Zhang J."/>
            <person name="Kudrna D."/>
            <person name="Lee S."/>
            <person name="Talag J."/>
            <person name="Welchert J."/>
            <person name="Wing R.A."/>
        </authorList>
    </citation>
    <scope>NUCLEOTIDE SEQUENCE [LARGE SCALE GENOMIC DNA]</scope>
</reference>
<dbReference type="Proteomes" id="UP000026961">
    <property type="component" value="Chromosome 8"/>
</dbReference>
<dbReference type="AlphaFoldDB" id="A0A0E0ATB0"/>
<organism evidence="2">
    <name type="scientific">Oryza glumipatula</name>
    <dbReference type="NCBI Taxonomy" id="40148"/>
    <lineage>
        <taxon>Eukaryota</taxon>
        <taxon>Viridiplantae</taxon>
        <taxon>Streptophyta</taxon>
        <taxon>Embryophyta</taxon>
        <taxon>Tracheophyta</taxon>
        <taxon>Spermatophyta</taxon>
        <taxon>Magnoliopsida</taxon>
        <taxon>Liliopsida</taxon>
        <taxon>Poales</taxon>
        <taxon>Poaceae</taxon>
        <taxon>BOP clade</taxon>
        <taxon>Oryzoideae</taxon>
        <taxon>Oryzeae</taxon>
        <taxon>Oryzinae</taxon>
        <taxon>Oryza</taxon>
    </lineage>
</organism>
<accession>A0A0E0ATB0</accession>
<name>A0A0E0ATB0_9ORYZ</name>
<dbReference type="Gramene" id="OGLUM08G09700.1">
    <property type="protein sequence ID" value="OGLUM08G09700.1"/>
    <property type="gene ID" value="OGLUM08G09700"/>
</dbReference>
<dbReference type="HOGENOM" id="CLU_2339683_0_0_1"/>
<dbReference type="EnsemblPlants" id="OGLUM08G09700.1">
    <property type="protein sequence ID" value="OGLUM08G09700.1"/>
    <property type="gene ID" value="OGLUM08G09700"/>
</dbReference>
<evidence type="ECO:0000313" key="2">
    <source>
        <dbReference type="EnsemblPlants" id="OGLUM08G09700.1"/>
    </source>
</evidence>
<keyword evidence="3" id="KW-1185">Reference proteome</keyword>
<reference evidence="2" key="1">
    <citation type="submission" date="2015-04" db="UniProtKB">
        <authorList>
            <consortium name="EnsemblPlants"/>
        </authorList>
    </citation>
    <scope>IDENTIFICATION</scope>
</reference>
<feature type="region of interest" description="Disordered" evidence="1">
    <location>
        <begin position="1"/>
        <end position="30"/>
    </location>
</feature>
<evidence type="ECO:0000256" key="1">
    <source>
        <dbReference type="SAM" id="MobiDB-lite"/>
    </source>
</evidence>
<evidence type="ECO:0000313" key="3">
    <source>
        <dbReference type="Proteomes" id="UP000026961"/>
    </source>
</evidence>
<sequence>MPRGELSTAPLSLLPLPPLSKGHCPPPPRATAFCPPPMKVARNQNIHNSVVFLQRHTDWCIGDLSHKPLLPQPNTLIRMSHVGVGGITDAREDMKLVE</sequence>
<proteinExistence type="predicted"/>
<protein>
    <submittedName>
        <fullName evidence="2">Uncharacterized protein</fullName>
    </submittedName>
</protein>